<sequence>MIMELFFWMDKYSLFNFIQCSKCIYQLFDSVMATSLTQIRLNYLNKKVKHVMTRPIPPRLIEVFSNNNLNNKNVMLTYDDYFHQKSASSWPSSYFYNAHDHKQTIISKLDAKELVKNQDQEIPRSAVTSLPTYTAKEEAEYSTKEILQTMVFPYGMFPQKDTYELTFDDYVKRKINFSYLNEPGPFAMDQSKKEFVITETLYDCIQYADHNVDYHFYSDSMNRSLRTPFCERIVRFFKHPHEMTLQDFDHRFKNDILKEIAKILVYDCAFEHNKTTTTQERFVVAGGSLLHTLTGCGCGDIDIFVMCNGEDEKTTVSSAIKSLLLKFESLTHHLKYNIMKSKTTINICSDGHSMNTQYQVSADPNYNIQIVLLKFETIEELLAFFDLDCCRFAYDGSKLYTFLEGLRSLKYKLNILPLETSNGEINRKRAEKYGKRGFFTLSLPTFHPLSHEMHNDFMIEAIRSEMIEKYSQRYLHDRHSPSYSFFQRIGNPCEKYFVHPTFYHISPLVGGLSMDLDESCYLYPIVLRNASYTLIDLCRKFGLETALRILLPCLERHKGYYSIDASRMNQTMSNLDAVLMSSEKHDLLHERMNEILQKDAYLFVEKPSELFSAMNQQDQILLSTRYSDRHLQNKYRILKCQECEKYEYSPSKCSLLEAHKHQKDLEFWNIAREHPEVMKWATQREEHSHLVDEEENHHDQAFIARRDYLPKEHFLCKSCEIELEIAKEIENFPCHAANVIF</sequence>
<organism evidence="1 2">
    <name type="scientific">Naegleria lovaniensis</name>
    <name type="common">Amoeba</name>
    <dbReference type="NCBI Taxonomy" id="51637"/>
    <lineage>
        <taxon>Eukaryota</taxon>
        <taxon>Discoba</taxon>
        <taxon>Heterolobosea</taxon>
        <taxon>Tetramitia</taxon>
        <taxon>Eutetramitia</taxon>
        <taxon>Vahlkampfiidae</taxon>
        <taxon>Naegleria</taxon>
    </lineage>
</organism>
<name>A0AA88KD53_NAELO</name>
<dbReference type="Pfam" id="PF26128">
    <property type="entry name" value="Gad2"/>
    <property type="match status" value="1"/>
</dbReference>
<protein>
    <submittedName>
        <fullName evidence="1">Uncharacterized protein</fullName>
    </submittedName>
</protein>
<dbReference type="PANTHER" id="PTHR43558:SF6">
    <property type="entry name" value="REDUCTASE, PUTATIVE (AFU_ORTHOLOGUE AFUA_3G10540)-RELATED"/>
    <property type="match status" value="1"/>
</dbReference>
<dbReference type="RefSeq" id="XP_044543609.1">
    <property type="nucleotide sequence ID" value="XM_044686294.1"/>
</dbReference>
<gene>
    <name evidence="1" type="ORF">C9374_010719</name>
</gene>
<dbReference type="InterPro" id="IPR053354">
    <property type="entry name" value="MGDG_epimerase"/>
</dbReference>
<dbReference type="EMBL" id="PYSW02000045">
    <property type="protein sequence ID" value="KAG2374435.1"/>
    <property type="molecule type" value="Genomic_DNA"/>
</dbReference>
<keyword evidence="2" id="KW-1185">Reference proteome</keyword>
<proteinExistence type="predicted"/>
<comment type="caution">
    <text evidence="1">The sequence shown here is derived from an EMBL/GenBank/DDBJ whole genome shotgun (WGS) entry which is preliminary data.</text>
</comment>
<dbReference type="Proteomes" id="UP000816034">
    <property type="component" value="Unassembled WGS sequence"/>
</dbReference>
<evidence type="ECO:0000313" key="1">
    <source>
        <dbReference type="EMBL" id="KAG2374435.1"/>
    </source>
</evidence>
<accession>A0AA88KD53</accession>
<dbReference type="AlphaFoldDB" id="A0AA88KD53"/>
<dbReference type="PANTHER" id="PTHR43558">
    <property type="entry name" value="REDUCTASE, PUTATIVE (AFU_ORTHOLOGUE AFUA_3G10540)-RELATED"/>
    <property type="match status" value="1"/>
</dbReference>
<reference evidence="1 2" key="1">
    <citation type="journal article" date="2018" name="BMC Genomics">
        <title>The genome of Naegleria lovaniensis, the basis for a comparative approach to unravel pathogenicity factors of the human pathogenic amoeba N. fowleri.</title>
        <authorList>
            <person name="Liechti N."/>
            <person name="Schurch N."/>
            <person name="Bruggmann R."/>
            <person name="Wittwer M."/>
        </authorList>
    </citation>
    <scope>NUCLEOTIDE SEQUENCE [LARGE SCALE GENOMIC DNA]</scope>
    <source>
        <strain evidence="1 2">ATCC 30569</strain>
    </source>
</reference>
<evidence type="ECO:0000313" key="2">
    <source>
        <dbReference type="Proteomes" id="UP000816034"/>
    </source>
</evidence>
<dbReference type="GeneID" id="68103173"/>